<keyword evidence="3" id="KW-1185">Reference proteome</keyword>
<proteinExistence type="predicted"/>
<organism evidence="2 3">
    <name type="scientific">Lithospermum erythrorhizon</name>
    <name type="common">Purple gromwell</name>
    <name type="synonym">Lithospermum officinale var. erythrorhizon</name>
    <dbReference type="NCBI Taxonomy" id="34254"/>
    <lineage>
        <taxon>Eukaryota</taxon>
        <taxon>Viridiplantae</taxon>
        <taxon>Streptophyta</taxon>
        <taxon>Embryophyta</taxon>
        <taxon>Tracheophyta</taxon>
        <taxon>Spermatophyta</taxon>
        <taxon>Magnoliopsida</taxon>
        <taxon>eudicotyledons</taxon>
        <taxon>Gunneridae</taxon>
        <taxon>Pentapetalae</taxon>
        <taxon>asterids</taxon>
        <taxon>lamiids</taxon>
        <taxon>Boraginales</taxon>
        <taxon>Boraginaceae</taxon>
        <taxon>Boraginoideae</taxon>
        <taxon>Lithospermeae</taxon>
        <taxon>Lithospermum</taxon>
    </lineage>
</organism>
<comment type="caution">
    <text evidence="2">The sequence shown here is derived from an EMBL/GenBank/DDBJ whole genome shotgun (WGS) entry which is preliminary data.</text>
</comment>
<gene>
    <name evidence="2" type="ORF">LIER_16831</name>
</gene>
<dbReference type="EMBL" id="BAABME010003814">
    <property type="protein sequence ID" value="GAA0160232.1"/>
    <property type="molecule type" value="Genomic_DNA"/>
</dbReference>
<dbReference type="AlphaFoldDB" id="A0AAV3QAR7"/>
<evidence type="ECO:0000313" key="3">
    <source>
        <dbReference type="Proteomes" id="UP001454036"/>
    </source>
</evidence>
<evidence type="ECO:0000256" key="1">
    <source>
        <dbReference type="SAM" id="MobiDB-lite"/>
    </source>
</evidence>
<accession>A0AAV3QAR7</accession>
<dbReference type="Proteomes" id="UP001454036">
    <property type="component" value="Unassembled WGS sequence"/>
</dbReference>
<sequence>MLEVDVSKTLPLPMGSKSILVRSVPFRLGLPQILVQQGHVLCLLRQSGVAIYQRTGGEVKGHRACLGQGKAWEPEGLHGPSRRGGGVRGGRRSKFHSPSRFGPLGRGDSLLVVRFVRAMM</sequence>
<name>A0AAV3QAR7_LITER</name>
<protein>
    <submittedName>
        <fullName evidence="2">Uncharacterized protein</fullName>
    </submittedName>
</protein>
<evidence type="ECO:0000313" key="2">
    <source>
        <dbReference type="EMBL" id="GAA0160232.1"/>
    </source>
</evidence>
<reference evidence="2 3" key="1">
    <citation type="submission" date="2024-01" db="EMBL/GenBank/DDBJ databases">
        <title>The complete chloroplast genome sequence of Lithospermum erythrorhizon: insights into the phylogenetic relationship among Boraginaceae species and the maternal lineages of purple gromwells.</title>
        <authorList>
            <person name="Okada T."/>
            <person name="Watanabe K."/>
        </authorList>
    </citation>
    <scope>NUCLEOTIDE SEQUENCE [LARGE SCALE GENOMIC DNA]</scope>
</reference>
<feature type="region of interest" description="Disordered" evidence="1">
    <location>
        <begin position="72"/>
        <end position="99"/>
    </location>
</feature>